<accession>A0A392UAJ2</accession>
<protein>
    <submittedName>
        <fullName evidence="2">Uncharacterized protein</fullName>
    </submittedName>
</protein>
<dbReference type="Proteomes" id="UP000265520">
    <property type="component" value="Unassembled WGS sequence"/>
</dbReference>
<comment type="caution">
    <text evidence="2">The sequence shown here is derived from an EMBL/GenBank/DDBJ whole genome shotgun (WGS) entry which is preliminary data.</text>
</comment>
<evidence type="ECO:0000313" key="3">
    <source>
        <dbReference type="Proteomes" id="UP000265520"/>
    </source>
</evidence>
<evidence type="ECO:0000256" key="1">
    <source>
        <dbReference type="SAM" id="MobiDB-lite"/>
    </source>
</evidence>
<proteinExistence type="predicted"/>
<sequence length="45" mass="4519">MRWSMPAGATADGDFPTTHDGLPVTGTVVGGGALAGGHRQPPFNI</sequence>
<keyword evidence="3" id="KW-1185">Reference proteome</keyword>
<reference evidence="2 3" key="1">
    <citation type="journal article" date="2018" name="Front. Plant Sci.">
        <title>Red Clover (Trifolium pratense) and Zigzag Clover (T. medium) - A Picture of Genomic Similarities and Differences.</title>
        <authorList>
            <person name="Dluhosova J."/>
            <person name="Istvanek J."/>
            <person name="Nedelnik J."/>
            <person name="Repkova J."/>
        </authorList>
    </citation>
    <scope>NUCLEOTIDE SEQUENCE [LARGE SCALE GENOMIC DNA]</scope>
    <source>
        <strain evidence="3">cv. 10/8</strain>
        <tissue evidence="2">Leaf</tissue>
    </source>
</reference>
<dbReference type="EMBL" id="LXQA010763692">
    <property type="protein sequence ID" value="MCI69824.1"/>
    <property type="molecule type" value="Genomic_DNA"/>
</dbReference>
<dbReference type="AlphaFoldDB" id="A0A392UAJ2"/>
<feature type="region of interest" description="Disordered" evidence="1">
    <location>
        <begin position="1"/>
        <end position="23"/>
    </location>
</feature>
<name>A0A392UAJ2_9FABA</name>
<organism evidence="2 3">
    <name type="scientific">Trifolium medium</name>
    <dbReference type="NCBI Taxonomy" id="97028"/>
    <lineage>
        <taxon>Eukaryota</taxon>
        <taxon>Viridiplantae</taxon>
        <taxon>Streptophyta</taxon>
        <taxon>Embryophyta</taxon>
        <taxon>Tracheophyta</taxon>
        <taxon>Spermatophyta</taxon>
        <taxon>Magnoliopsida</taxon>
        <taxon>eudicotyledons</taxon>
        <taxon>Gunneridae</taxon>
        <taxon>Pentapetalae</taxon>
        <taxon>rosids</taxon>
        <taxon>fabids</taxon>
        <taxon>Fabales</taxon>
        <taxon>Fabaceae</taxon>
        <taxon>Papilionoideae</taxon>
        <taxon>50 kb inversion clade</taxon>
        <taxon>NPAAA clade</taxon>
        <taxon>Hologalegina</taxon>
        <taxon>IRL clade</taxon>
        <taxon>Trifolieae</taxon>
        <taxon>Trifolium</taxon>
    </lineage>
</organism>
<evidence type="ECO:0000313" key="2">
    <source>
        <dbReference type="EMBL" id="MCI69824.1"/>
    </source>
</evidence>